<evidence type="ECO:0000313" key="6">
    <source>
        <dbReference type="RefSeq" id="XP_047740659.1"/>
    </source>
</evidence>
<dbReference type="GeneID" id="125179239"/>
<keyword evidence="4" id="KW-0812">Transmembrane</keyword>
<dbReference type="RefSeq" id="XP_047740659.1">
    <property type="nucleotide sequence ID" value="XM_047884703.1"/>
</dbReference>
<dbReference type="OrthoDB" id="10026505at2759"/>
<keyword evidence="5" id="KW-1185">Reference proteome</keyword>
<evidence type="ECO:0000256" key="2">
    <source>
        <dbReference type="ARBA" id="ARBA00023242"/>
    </source>
</evidence>
<evidence type="ECO:0000256" key="1">
    <source>
        <dbReference type="ARBA" id="ARBA00004123"/>
    </source>
</evidence>
<feature type="transmembrane region" description="Helical" evidence="4">
    <location>
        <begin position="78"/>
        <end position="104"/>
    </location>
</feature>
<keyword evidence="2" id="KW-0539">Nucleus</keyword>
<protein>
    <submittedName>
        <fullName evidence="6">Protein big brother-like</fullName>
    </submittedName>
</protein>
<comment type="subcellular location">
    <subcellularLocation>
        <location evidence="1">Nucleus</location>
    </subcellularLocation>
</comment>
<dbReference type="Proteomes" id="UP000694843">
    <property type="component" value="Unplaced"/>
</dbReference>
<comment type="similarity">
    <text evidence="3">Belongs to the CBF-beta family.</text>
</comment>
<evidence type="ECO:0000256" key="4">
    <source>
        <dbReference type="SAM" id="Phobius"/>
    </source>
</evidence>
<dbReference type="PANTHER" id="PTHR10276">
    <property type="entry name" value="CORE-BINDING FACTOR, BETA SUBUNIT"/>
    <property type="match status" value="1"/>
</dbReference>
<keyword evidence="4" id="KW-0472">Membrane</keyword>
<dbReference type="PANTHER" id="PTHR10276:SF3">
    <property type="entry name" value="CORE-BINDING FACTOR SUBUNIT BETA"/>
    <property type="match status" value="1"/>
</dbReference>
<dbReference type="KEGG" id="hazt:125179239"/>
<dbReference type="Pfam" id="PF02312">
    <property type="entry name" value="CBF_beta"/>
    <property type="match status" value="1"/>
</dbReference>
<dbReference type="AlphaFoldDB" id="A0A979FTX4"/>
<sequence length="107" mass="11853">AIVSNGTNINLSFSGPGVTNFNNNNNNNNKELDLDKEPGKAHIRSSFILNGVCVRWRGWLDLERLDGLGVVEYDEESALVSLVIIIIIIIIVIIFIQDVMGWLLTDA</sequence>
<dbReference type="GO" id="GO:0043565">
    <property type="term" value="F:sequence-specific DNA binding"/>
    <property type="evidence" value="ECO:0007669"/>
    <property type="project" value="TreeGrafter"/>
</dbReference>
<evidence type="ECO:0000256" key="3">
    <source>
        <dbReference type="ARBA" id="ARBA00025734"/>
    </source>
</evidence>
<gene>
    <name evidence="6" type="primary">LOC125179239</name>
</gene>
<keyword evidence="4" id="KW-1133">Transmembrane helix</keyword>
<feature type="non-terminal residue" evidence="6">
    <location>
        <position position="1"/>
    </location>
</feature>
<dbReference type="GO" id="GO:0003713">
    <property type="term" value="F:transcription coactivator activity"/>
    <property type="evidence" value="ECO:0007669"/>
    <property type="project" value="InterPro"/>
</dbReference>
<dbReference type="GO" id="GO:0016513">
    <property type="term" value="C:core-binding factor complex"/>
    <property type="evidence" value="ECO:0007669"/>
    <property type="project" value="TreeGrafter"/>
</dbReference>
<dbReference type="SUPFAM" id="SSF50723">
    <property type="entry name" value="Core binding factor beta, CBF"/>
    <property type="match status" value="1"/>
</dbReference>
<reference evidence="6" key="1">
    <citation type="submission" date="2025-08" db="UniProtKB">
        <authorList>
            <consortium name="RefSeq"/>
        </authorList>
    </citation>
    <scope>IDENTIFICATION</scope>
    <source>
        <tissue evidence="6">Whole organism</tissue>
    </source>
</reference>
<name>A0A979FTX4_HYAAZ</name>
<dbReference type="Gene3D" id="2.40.250.10">
    <property type="entry name" value="Core binding factor, beta subunit"/>
    <property type="match status" value="1"/>
</dbReference>
<proteinExistence type="inferred from homology"/>
<accession>A0A979FTX4</accession>
<dbReference type="InterPro" id="IPR036552">
    <property type="entry name" value="CBF_bsu_sf"/>
</dbReference>
<organism evidence="5 6">
    <name type="scientific">Hyalella azteca</name>
    <name type="common">Amphipod</name>
    <dbReference type="NCBI Taxonomy" id="294128"/>
    <lineage>
        <taxon>Eukaryota</taxon>
        <taxon>Metazoa</taxon>
        <taxon>Ecdysozoa</taxon>
        <taxon>Arthropoda</taxon>
        <taxon>Crustacea</taxon>
        <taxon>Multicrustacea</taxon>
        <taxon>Malacostraca</taxon>
        <taxon>Eumalacostraca</taxon>
        <taxon>Peracarida</taxon>
        <taxon>Amphipoda</taxon>
        <taxon>Senticaudata</taxon>
        <taxon>Talitrida</taxon>
        <taxon>Talitroidea</taxon>
        <taxon>Hyalellidae</taxon>
        <taxon>Hyalella</taxon>
    </lineage>
</organism>
<dbReference type="InterPro" id="IPR003417">
    <property type="entry name" value="CBF_beta"/>
</dbReference>
<dbReference type="GO" id="GO:0006357">
    <property type="term" value="P:regulation of transcription by RNA polymerase II"/>
    <property type="evidence" value="ECO:0007669"/>
    <property type="project" value="TreeGrafter"/>
</dbReference>
<evidence type="ECO:0000313" key="5">
    <source>
        <dbReference type="Proteomes" id="UP000694843"/>
    </source>
</evidence>